<proteinExistence type="predicted"/>
<name>A0A8S1KAD8_9CILI</name>
<evidence type="ECO:0000313" key="2">
    <source>
        <dbReference type="Proteomes" id="UP000692954"/>
    </source>
</evidence>
<comment type="caution">
    <text evidence="1">The sequence shown here is derived from an EMBL/GenBank/DDBJ whole genome shotgun (WGS) entry which is preliminary data.</text>
</comment>
<gene>
    <name evidence="1" type="ORF">PSON_ATCC_30995.1.T0040370</name>
</gene>
<accession>A0A8S1KAD8</accession>
<keyword evidence="2" id="KW-1185">Reference proteome</keyword>
<dbReference type="AlphaFoldDB" id="A0A8S1KAD8"/>
<protein>
    <submittedName>
        <fullName evidence="1">Uncharacterized protein</fullName>
    </submittedName>
</protein>
<dbReference type="EMBL" id="CAJJDN010000004">
    <property type="protein sequence ID" value="CAD8049896.1"/>
    <property type="molecule type" value="Genomic_DNA"/>
</dbReference>
<evidence type="ECO:0000313" key="1">
    <source>
        <dbReference type="EMBL" id="CAD8049896.1"/>
    </source>
</evidence>
<sequence length="70" mass="8575">MEQVQRFMEHVVYLQNFKLVYIIMTCHNRIKLSRSRKYLQMLHNNFQRSNKIAASLYKLRQKHSYADKQG</sequence>
<dbReference type="Proteomes" id="UP000692954">
    <property type="component" value="Unassembled WGS sequence"/>
</dbReference>
<organism evidence="1 2">
    <name type="scientific">Paramecium sonneborni</name>
    <dbReference type="NCBI Taxonomy" id="65129"/>
    <lineage>
        <taxon>Eukaryota</taxon>
        <taxon>Sar</taxon>
        <taxon>Alveolata</taxon>
        <taxon>Ciliophora</taxon>
        <taxon>Intramacronucleata</taxon>
        <taxon>Oligohymenophorea</taxon>
        <taxon>Peniculida</taxon>
        <taxon>Parameciidae</taxon>
        <taxon>Paramecium</taxon>
    </lineage>
</organism>
<reference evidence="1" key="1">
    <citation type="submission" date="2021-01" db="EMBL/GenBank/DDBJ databases">
        <authorList>
            <consortium name="Genoscope - CEA"/>
            <person name="William W."/>
        </authorList>
    </citation>
    <scope>NUCLEOTIDE SEQUENCE</scope>
</reference>